<organism evidence="3">
    <name type="scientific">Intestinibacter bartlettii</name>
    <dbReference type="NCBI Taxonomy" id="261299"/>
    <lineage>
        <taxon>Bacteria</taxon>
        <taxon>Bacillati</taxon>
        <taxon>Bacillota</taxon>
        <taxon>Clostridia</taxon>
        <taxon>Peptostreptococcales</taxon>
        <taxon>Peptostreptococcaceae</taxon>
        <taxon>Intestinibacter</taxon>
    </lineage>
</organism>
<evidence type="ECO:0000313" key="4">
    <source>
        <dbReference type="Proteomes" id="UP001299409"/>
    </source>
</evidence>
<dbReference type="EMBL" id="JAJBMB010000003">
    <property type="protein sequence ID" value="MCB5445432.1"/>
    <property type="molecule type" value="Genomic_DNA"/>
</dbReference>
<keyword evidence="1" id="KW-0472">Membrane</keyword>
<sequence>MSNILNLDKILCIFFGENIFTNLNNNEYNKTVDVRSAEEFNAIKLLQYNIPVITIEQHQLLHRHLYLAGIIVFYGLFKNKKYIRNKLLEISNNRQYKILIGCSKGRLRSPAVWLYARFLGIDAKILKYGVKHYAN</sequence>
<dbReference type="EMBL" id="CACRUE010000026">
    <property type="protein sequence ID" value="VYU09660.1"/>
    <property type="molecule type" value="Genomic_DNA"/>
</dbReference>
<gene>
    <name evidence="3" type="ORF">IBLFYP30_01728</name>
    <name evidence="2" type="ORF">LIP50_04355</name>
</gene>
<dbReference type="InterPro" id="IPR036873">
    <property type="entry name" value="Rhodanese-like_dom_sf"/>
</dbReference>
<keyword evidence="1" id="KW-0812">Transmembrane</keyword>
<keyword evidence="1" id="KW-1133">Transmembrane helix</keyword>
<proteinExistence type="predicted"/>
<keyword evidence="4" id="KW-1185">Reference proteome</keyword>
<protein>
    <recommendedName>
        <fullName evidence="5">Rhodanese domain-containing protein</fullName>
    </recommendedName>
</protein>
<dbReference type="Proteomes" id="UP001299409">
    <property type="component" value="Unassembled WGS sequence"/>
</dbReference>
<accession>A0A6N3BYH2</accession>
<dbReference type="AlphaFoldDB" id="A0A6N3BYH2"/>
<feature type="transmembrane region" description="Helical" evidence="1">
    <location>
        <begin position="60"/>
        <end position="77"/>
    </location>
</feature>
<name>A0A6N3BYH2_9FIRM</name>
<evidence type="ECO:0000313" key="2">
    <source>
        <dbReference type="EMBL" id="MCB5445432.1"/>
    </source>
</evidence>
<reference evidence="3" key="1">
    <citation type="submission" date="2019-11" db="EMBL/GenBank/DDBJ databases">
        <authorList>
            <person name="Feng L."/>
        </authorList>
    </citation>
    <scope>NUCLEOTIDE SEQUENCE</scope>
    <source>
        <strain evidence="3">IbartlettiiLFYP30</strain>
    </source>
</reference>
<dbReference type="RefSeq" id="WP_022071280.1">
    <property type="nucleotide sequence ID" value="NZ_BAABXU010000001.1"/>
</dbReference>
<dbReference type="Gene3D" id="3.40.250.10">
    <property type="entry name" value="Rhodanese-like domain"/>
    <property type="match status" value="1"/>
</dbReference>
<dbReference type="GeneID" id="89565979"/>
<evidence type="ECO:0000313" key="3">
    <source>
        <dbReference type="EMBL" id="VYU09660.1"/>
    </source>
</evidence>
<reference evidence="2 4" key="2">
    <citation type="submission" date="2021-10" db="EMBL/GenBank/DDBJ databases">
        <title>Collection of gut derived symbiotic bacterial strains cultured from healthy donors.</title>
        <authorList>
            <person name="Lin H."/>
            <person name="Littmann E."/>
            <person name="Claire K."/>
            <person name="Pamer E."/>
        </authorList>
    </citation>
    <scope>NUCLEOTIDE SEQUENCE [LARGE SCALE GENOMIC DNA]</scope>
    <source>
        <strain evidence="2 4">MSK.17.68</strain>
    </source>
</reference>
<evidence type="ECO:0000256" key="1">
    <source>
        <dbReference type="SAM" id="Phobius"/>
    </source>
</evidence>
<evidence type="ECO:0008006" key="5">
    <source>
        <dbReference type="Google" id="ProtNLM"/>
    </source>
</evidence>
<dbReference type="SUPFAM" id="SSF52821">
    <property type="entry name" value="Rhodanese/Cell cycle control phosphatase"/>
    <property type="match status" value="1"/>
</dbReference>